<dbReference type="InterPro" id="IPR050811">
    <property type="entry name" value="Phosphate_ABC_transporter"/>
</dbReference>
<gene>
    <name evidence="3" type="ORF">ACFSR3_00660</name>
</gene>
<name>A0ABW5NNT0_9FLAO</name>
<organism evidence="3 4">
    <name type="scientific">Flavobacterium suzhouense</name>
    <dbReference type="NCBI Taxonomy" id="1529638"/>
    <lineage>
        <taxon>Bacteria</taxon>
        <taxon>Pseudomonadati</taxon>
        <taxon>Bacteroidota</taxon>
        <taxon>Flavobacteriia</taxon>
        <taxon>Flavobacteriales</taxon>
        <taxon>Flavobacteriaceae</taxon>
        <taxon>Flavobacterium</taxon>
    </lineage>
</organism>
<dbReference type="Pfam" id="PF12849">
    <property type="entry name" value="PBP_like_2"/>
    <property type="match status" value="1"/>
</dbReference>
<dbReference type="Gene3D" id="3.40.190.10">
    <property type="entry name" value="Periplasmic binding protein-like II"/>
    <property type="match status" value="2"/>
</dbReference>
<dbReference type="RefSeq" id="WP_379819247.1">
    <property type="nucleotide sequence ID" value="NZ_JBHUMD010000001.1"/>
</dbReference>
<protein>
    <submittedName>
        <fullName evidence="3">PstS family phosphate ABC transporter substrate-binding protein</fullName>
    </submittedName>
</protein>
<evidence type="ECO:0000259" key="2">
    <source>
        <dbReference type="Pfam" id="PF12849"/>
    </source>
</evidence>
<dbReference type="SUPFAM" id="SSF53850">
    <property type="entry name" value="Periplasmic binding protein-like II"/>
    <property type="match status" value="1"/>
</dbReference>
<evidence type="ECO:0000313" key="3">
    <source>
        <dbReference type="EMBL" id="MFD2600550.1"/>
    </source>
</evidence>
<evidence type="ECO:0000313" key="4">
    <source>
        <dbReference type="Proteomes" id="UP001597480"/>
    </source>
</evidence>
<feature type="domain" description="PBP" evidence="2">
    <location>
        <begin position="34"/>
        <end position="278"/>
    </location>
</feature>
<dbReference type="InterPro" id="IPR024370">
    <property type="entry name" value="PBP_domain"/>
</dbReference>
<keyword evidence="1" id="KW-0732">Signal</keyword>
<evidence type="ECO:0000256" key="1">
    <source>
        <dbReference type="ARBA" id="ARBA00022729"/>
    </source>
</evidence>
<proteinExistence type="predicted"/>
<dbReference type="PROSITE" id="PS51257">
    <property type="entry name" value="PROKAR_LIPOPROTEIN"/>
    <property type="match status" value="1"/>
</dbReference>
<reference evidence="4" key="1">
    <citation type="journal article" date="2019" name="Int. J. Syst. Evol. Microbiol.">
        <title>The Global Catalogue of Microorganisms (GCM) 10K type strain sequencing project: providing services to taxonomists for standard genome sequencing and annotation.</title>
        <authorList>
            <consortium name="The Broad Institute Genomics Platform"/>
            <consortium name="The Broad Institute Genome Sequencing Center for Infectious Disease"/>
            <person name="Wu L."/>
            <person name="Ma J."/>
        </authorList>
    </citation>
    <scope>NUCLEOTIDE SEQUENCE [LARGE SCALE GENOMIC DNA]</scope>
    <source>
        <strain evidence="4">KCTC 42107</strain>
    </source>
</reference>
<keyword evidence="4" id="KW-1185">Reference proteome</keyword>
<comment type="caution">
    <text evidence="3">The sequence shown here is derived from an EMBL/GenBank/DDBJ whole genome shotgun (WGS) entry which is preliminary data.</text>
</comment>
<dbReference type="EMBL" id="JBHUMD010000001">
    <property type="protein sequence ID" value="MFD2600550.1"/>
    <property type="molecule type" value="Genomic_DNA"/>
</dbReference>
<dbReference type="PANTHER" id="PTHR30570:SF1">
    <property type="entry name" value="PHOSPHATE-BINDING PROTEIN PSTS"/>
    <property type="match status" value="1"/>
</dbReference>
<dbReference type="Proteomes" id="UP001597480">
    <property type="component" value="Unassembled WGS sequence"/>
</dbReference>
<sequence length="306" mass="33751">MKHTYKIFASLLIVVSVFSCKDEKATGEKKIEETLTSGTTTILVDNTVEPAVDDILQVFHSVYPRAHITLVNKSETEVVKDLVENKAGVAVMSRLLTDEENAYFVKRKITPQITQFASDAVAFITNKAAKDTVVELNEILKLVKGQTSDKVQKLVFDNANSSTVGVLLNIAGVKQLPSQNIYSLKTNEEVIRYVHDNPGSIGVVGVNWLSQPTAEMSKIVSDVTVLAVDNVKIDKSVKRYYKPTQSNIATGSYPLIRKVYMLNYSGKDGLGMGFATYIGAFEGQRIILKTGLLPVKLPYREIEVTN</sequence>
<dbReference type="PANTHER" id="PTHR30570">
    <property type="entry name" value="PERIPLASMIC PHOSPHATE BINDING COMPONENT OF PHOSPHATE ABC TRANSPORTER"/>
    <property type="match status" value="1"/>
</dbReference>
<accession>A0ABW5NNT0</accession>